<dbReference type="InterPro" id="IPR044946">
    <property type="entry name" value="Restrct_endonuc_typeI_TRD_sf"/>
</dbReference>
<sequence length="481" mass="55509">MAVYNETNLQNLSEDAFLRIDVDYINIKKEFTQNKVFNKFKEFMTFLETGKSITKADYAEGESEYAHVVVRNIKNGEYFEENMVYLNDEKGEELEEYRLNKGDIVIAISSNVGASFYYAGESELNLTLSHYLTRCRVNKNYIDPRFFVYYLNSGLIKKYFRAVETGKTQKNLSKYYIKNLPILFNPDISVQKEIMNQIIPIENEIKELKILLKDPLEAINTVFAREFNYDPELWKKFGKGMTVLTQKCESVGLKTFNLDFINLENSNILRFSTRYHNEYAGQLLELLKSIGSIPVKEIITKPIKRGRQPVNSPDGEICVIKTGQLKNKCVDLSGCTMVTEEFYEGSERARVFSGDVLIASTGKGSLGKVDIVESDEKLVVDGHISILSIDNTKYNPLFFIFYMRSILGGFQFERDYTGATNQIELYANEIHEFLVPNIEIEKQCRIVNEIKQKLNENKLIEKHIEEKCAKIEEIIKNVILN</sequence>
<organism evidence="3 4">
    <name type="scientific">Methanococcus maripaludis</name>
    <name type="common">Methanococcus deltae</name>
    <dbReference type="NCBI Taxonomy" id="39152"/>
    <lineage>
        <taxon>Archaea</taxon>
        <taxon>Methanobacteriati</taxon>
        <taxon>Methanobacteriota</taxon>
        <taxon>Methanomada group</taxon>
        <taxon>Methanococci</taxon>
        <taxon>Methanococcales</taxon>
        <taxon>Methanococcaceae</taxon>
        <taxon>Methanococcus</taxon>
    </lineage>
</organism>
<keyword evidence="2" id="KW-0238">DNA-binding</keyword>
<evidence type="ECO:0000313" key="3">
    <source>
        <dbReference type="EMBL" id="MBB6497790.1"/>
    </source>
</evidence>
<dbReference type="InterPro" id="IPR052021">
    <property type="entry name" value="Type-I_RS_S_subunit"/>
</dbReference>
<comment type="caution">
    <text evidence="3">The sequence shown here is derived from an EMBL/GenBank/DDBJ whole genome shotgun (WGS) entry which is preliminary data.</text>
</comment>
<evidence type="ECO:0000313" key="4">
    <source>
        <dbReference type="Proteomes" id="UP000590564"/>
    </source>
</evidence>
<dbReference type="PANTHER" id="PTHR30408:SF12">
    <property type="entry name" value="TYPE I RESTRICTION ENZYME MJAVIII SPECIFICITY SUBUNIT"/>
    <property type="match status" value="1"/>
</dbReference>
<evidence type="ECO:0000256" key="2">
    <source>
        <dbReference type="ARBA" id="ARBA00023125"/>
    </source>
</evidence>
<protein>
    <submittedName>
        <fullName evidence="3">Type I restriction enzyme S subunit</fullName>
        <ecNumber evidence="3">3.1.21.3</ecNumber>
    </submittedName>
</protein>
<dbReference type="EC" id="3.1.21.3" evidence="3"/>
<dbReference type="RefSeq" id="WP_184232070.1">
    <property type="nucleotide sequence ID" value="NZ_JACHED010000005.1"/>
</dbReference>
<dbReference type="PANTHER" id="PTHR30408">
    <property type="entry name" value="TYPE-1 RESTRICTION ENZYME ECOKI SPECIFICITY PROTEIN"/>
    <property type="match status" value="1"/>
</dbReference>
<gene>
    <name evidence="3" type="ORF">HNP96_001849</name>
</gene>
<proteinExistence type="predicted"/>
<keyword evidence="1" id="KW-0680">Restriction system</keyword>
<reference evidence="3 4" key="1">
    <citation type="submission" date="2020-08" db="EMBL/GenBank/DDBJ databases">
        <title>Genomic Encyclopedia of Type Strains, Phase IV (KMG-V): Genome sequencing to study the core and pangenomes of soil and plant-associated prokaryotes.</title>
        <authorList>
            <person name="Whitman W."/>
        </authorList>
    </citation>
    <scope>NUCLEOTIDE SEQUENCE [LARGE SCALE GENOMIC DNA]</scope>
    <source>
        <strain evidence="3 4">D1</strain>
    </source>
</reference>
<evidence type="ECO:0000256" key="1">
    <source>
        <dbReference type="ARBA" id="ARBA00022747"/>
    </source>
</evidence>
<name>A0A7J9SF67_METMI</name>
<dbReference type="EMBL" id="JACHED010000005">
    <property type="protein sequence ID" value="MBB6497790.1"/>
    <property type="molecule type" value="Genomic_DNA"/>
</dbReference>
<accession>A0A7J9SF67</accession>
<dbReference type="Proteomes" id="UP000590564">
    <property type="component" value="Unassembled WGS sequence"/>
</dbReference>
<dbReference type="GO" id="GO:0003677">
    <property type="term" value="F:DNA binding"/>
    <property type="evidence" value="ECO:0007669"/>
    <property type="project" value="UniProtKB-KW"/>
</dbReference>
<dbReference type="GO" id="GO:0009307">
    <property type="term" value="P:DNA restriction-modification system"/>
    <property type="evidence" value="ECO:0007669"/>
    <property type="project" value="UniProtKB-KW"/>
</dbReference>
<dbReference type="GO" id="GO:0009035">
    <property type="term" value="F:type I site-specific deoxyribonuclease activity"/>
    <property type="evidence" value="ECO:0007669"/>
    <property type="project" value="UniProtKB-EC"/>
</dbReference>
<dbReference type="Gene3D" id="3.90.220.20">
    <property type="entry name" value="DNA methylase specificity domains"/>
    <property type="match status" value="2"/>
</dbReference>
<dbReference type="SUPFAM" id="SSF116734">
    <property type="entry name" value="DNA methylase specificity domain"/>
    <property type="match status" value="2"/>
</dbReference>
<keyword evidence="3" id="KW-0378">Hydrolase</keyword>
<dbReference type="AlphaFoldDB" id="A0A7J9SF67"/>